<proteinExistence type="predicted"/>
<dbReference type="PROSITE" id="PS51257">
    <property type="entry name" value="PROKAR_LIPOPROTEIN"/>
    <property type="match status" value="1"/>
</dbReference>
<comment type="caution">
    <text evidence="3">The sequence shown here is derived from an EMBL/GenBank/DDBJ whole genome shotgun (WGS) entry which is preliminary data.</text>
</comment>
<evidence type="ECO:0000256" key="1">
    <source>
        <dbReference type="SAM" id="MobiDB-lite"/>
    </source>
</evidence>
<sequence length="195" mass="22721">MKQVRQIILAIAMLLLIVGCQQEAQREPEVQKPKADQSEKEKTEEIEKENVEEEKVEDVAEIEEVVKARGIENYPVSLYDETTFDLDGDGEEEQIEMYVNAEQDEKGEFAWDDGHNWLFVVKDGDQTYPLYDGWVQLGTLKFWVIETDETPMVILLKTGTAEFTLQTFTYNNVEQGFIKETQFNPEFVNFFYHSK</sequence>
<reference evidence="3 4" key="1">
    <citation type="submission" date="2023-11" db="EMBL/GenBank/DDBJ databases">
        <title>Bacillus jintuensis, isolated from a mudflat on the Beibu Gulf coast.</title>
        <authorList>
            <person name="Li M."/>
        </authorList>
    </citation>
    <scope>NUCLEOTIDE SEQUENCE [LARGE SCALE GENOMIC DNA]</scope>
    <source>
        <strain evidence="3 4">31A1R</strain>
    </source>
</reference>
<protein>
    <recommendedName>
        <fullName evidence="5">Lipoprotein</fullName>
    </recommendedName>
</protein>
<organism evidence="3 4">
    <name type="scientific">Robertmurraya mangrovi</name>
    <dbReference type="NCBI Taxonomy" id="3098077"/>
    <lineage>
        <taxon>Bacteria</taxon>
        <taxon>Bacillati</taxon>
        <taxon>Bacillota</taxon>
        <taxon>Bacilli</taxon>
        <taxon>Bacillales</taxon>
        <taxon>Bacillaceae</taxon>
        <taxon>Robertmurraya</taxon>
    </lineage>
</organism>
<feature type="compositionally biased region" description="Basic and acidic residues" evidence="1">
    <location>
        <begin position="24"/>
        <end position="49"/>
    </location>
</feature>
<feature type="region of interest" description="Disordered" evidence="1">
    <location>
        <begin position="24"/>
        <end position="54"/>
    </location>
</feature>
<keyword evidence="4" id="KW-1185">Reference proteome</keyword>
<dbReference type="Proteomes" id="UP001290455">
    <property type="component" value="Unassembled WGS sequence"/>
</dbReference>
<evidence type="ECO:0000313" key="3">
    <source>
        <dbReference type="EMBL" id="MDZ5471347.1"/>
    </source>
</evidence>
<accession>A0ABU5IW16</accession>
<feature type="signal peptide" evidence="2">
    <location>
        <begin position="1"/>
        <end position="24"/>
    </location>
</feature>
<evidence type="ECO:0000313" key="4">
    <source>
        <dbReference type="Proteomes" id="UP001290455"/>
    </source>
</evidence>
<dbReference type="RefSeq" id="WP_322445645.1">
    <property type="nucleotide sequence ID" value="NZ_JAXOFX010000003.1"/>
</dbReference>
<feature type="chain" id="PRO_5045451388" description="Lipoprotein" evidence="2">
    <location>
        <begin position="25"/>
        <end position="195"/>
    </location>
</feature>
<keyword evidence="2" id="KW-0732">Signal</keyword>
<evidence type="ECO:0008006" key="5">
    <source>
        <dbReference type="Google" id="ProtNLM"/>
    </source>
</evidence>
<name>A0ABU5IW16_9BACI</name>
<gene>
    <name evidence="3" type="ORF">SM124_06265</name>
</gene>
<dbReference type="EMBL" id="JAXOFX010000003">
    <property type="protein sequence ID" value="MDZ5471347.1"/>
    <property type="molecule type" value="Genomic_DNA"/>
</dbReference>
<evidence type="ECO:0000256" key="2">
    <source>
        <dbReference type="SAM" id="SignalP"/>
    </source>
</evidence>